<sequence length="1213" mass="122722">MGGAHGEGVISRFTAPAAGACRLLEGSAEVPFMRGIPEVLPFVGGMGALVFHAAAVQAQIDVEPPAPNVLLLLDTSGSMERTVAGGLPVCAPLGVPPPEGERSRFTNVVEALTGPVAGFSCLAQRRTEAPFVAEYRVGGVDPYDRGYYLPFHRILSHGCAKGPGATGIVEHAYTSPSTPCATPFAALGSGFLDTAQDHVRFALMTFDTLPHAGTGWAGAPHAGSGVEGMWSYFPGFQGSGQATQGSLPGCAPRDFEVGAKNPAAPPWEGPLVPFPASDAEVAVLRAQSAKVQEMLLAVRPYGATPVAAMLADARDYLLHDDTTWEGAPLGPRSDPCVQNGSRAMYMVLISDGEPNLDLRPECAATAGAGPEGNGCPHEAPHVIAASLRAAGIKTFAVGYSLSAQAGMACEDIDAGSFGPGGVCAAPSGPVAACCALARIGLAGGTGGGKFPDSGAELSAALGEILAEIAQPTSRTLPVLSWAPATGGGAAATTFQIASSLNPGPEARWTGNLERKRHVCEVQNGTLAAVPQPVEAEAGDDFGANLAAAGPAGRRLFTVLGASAPVASDRSVRPHLAVDDGLGLVGGAMTGGGPAASADFVAAVAAAPRALGLDPGGPLPSACATVGGDTAGSCAERVLRWEIGEGVPGMDAAATREGRALGAIYHATPAVVGAPRELVLDEAYARFAAAHATRATVLYAATTDGQLHAFQVAPGDAADPLQVEARENNELWSFFPPHVLPRLPAAHGVQVDLLDGTPTVKDIVFTRSRAQALAAASDAGAAYRTVLVAGGGAAGGFYYALDVTEPKAPVFLWQLSTDAGGRPLFGETAPQPAVALLEIEEAGEVREVGVAILAGGAAPVGDGACARQAPAGSLVAASSPYQPRAAGRCWGGAGSGEPVGASRSLTVVRLDTGAVVRSFRGEVAEAPPGLAARVTVAPFDAPLTGAPVAYPGQPGQVADRIYVGDADGALWRVDVSRPDPETWSAALAWDAYSLPGDGPLGGQPIDTTPVISVDGVGDPVILLSTGDQQAFTASDAVETRLWSLSEASLGGQVSLRGLWHWQFVAGKRVTGPLSLFDGAVYFATFAPGAGGAAQCTGGAGAIWALDYLTGAARLPSSADPGLLVAYEEQPPNTVVFGVAVAQTPTCYETLSVGGGYFGPATVFSSMTTPAYALVYHTGAAGPEDAEGARTRSSSRALPPPAVGASLRAWASVVE</sequence>
<dbReference type="SUPFAM" id="SSF50998">
    <property type="entry name" value="Quinoprotein alcohol dehydrogenase-like"/>
    <property type="match status" value="1"/>
</dbReference>
<accession>A0A017TAR1</accession>
<dbReference type="Proteomes" id="UP000019678">
    <property type="component" value="Unassembled WGS sequence"/>
</dbReference>
<keyword evidence="2" id="KW-1185">Reference proteome</keyword>
<dbReference type="eggNOG" id="COG3419">
    <property type="taxonomic scope" value="Bacteria"/>
</dbReference>
<dbReference type="InterPro" id="IPR036465">
    <property type="entry name" value="vWFA_dom_sf"/>
</dbReference>
<name>A0A017TAR1_9BACT</name>
<evidence type="ECO:0000313" key="1">
    <source>
        <dbReference type="EMBL" id="EYF06373.1"/>
    </source>
</evidence>
<dbReference type="InterPro" id="IPR011047">
    <property type="entry name" value="Quinoprotein_ADH-like_sf"/>
</dbReference>
<organism evidence="1 2">
    <name type="scientific">Chondromyces apiculatus DSM 436</name>
    <dbReference type="NCBI Taxonomy" id="1192034"/>
    <lineage>
        <taxon>Bacteria</taxon>
        <taxon>Pseudomonadati</taxon>
        <taxon>Myxococcota</taxon>
        <taxon>Polyangia</taxon>
        <taxon>Polyangiales</taxon>
        <taxon>Polyangiaceae</taxon>
        <taxon>Chondromyces</taxon>
    </lineage>
</organism>
<evidence type="ECO:0000313" key="2">
    <source>
        <dbReference type="Proteomes" id="UP000019678"/>
    </source>
</evidence>
<dbReference type="Gene3D" id="3.40.50.410">
    <property type="entry name" value="von Willebrand factor, type A domain"/>
    <property type="match status" value="1"/>
</dbReference>
<reference evidence="1 2" key="1">
    <citation type="submission" date="2013-05" db="EMBL/GenBank/DDBJ databases">
        <title>Genome assembly of Chondromyces apiculatus DSM 436.</title>
        <authorList>
            <person name="Sharma G."/>
            <person name="Khatri I."/>
            <person name="Kaur C."/>
            <person name="Mayilraj S."/>
            <person name="Subramanian S."/>
        </authorList>
    </citation>
    <scope>NUCLEOTIDE SEQUENCE [LARGE SCALE GENOMIC DNA]</scope>
    <source>
        <strain evidence="1 2">DSM 436</strain>
    </source>
</reference>
<gene>
    <name evidence="1" type="ORF">CAP_1903</name>
</gene>
<dbReference type="AlphaFoldDB" id="A0A017TAR1"/>
<comment type="caution">
    <text evidence="1">The sequence shown here is derived from an EMBL/GenBank/DDBJ whole genome shotgun (WGS) entry which is preliminary data.</text>
</comment>
<protein>
    <submittedName>
        <fullName evidence="1">Type IV fimbrial biogenesis protein PilY1</fullName>
    </submittedName>
</protein>
<proteinExistence type="predicted"/>
<dbReference type="EMBL" id="ASRX01000016">
    <property type="protein sequence ID" value="EYF06373.1"/>
    <property type="molecule type" value="Genomic_DNA"/>
</dbReference>
<dbReference type="STRING" id="1192034.CAP_1903"/>